<comment type="similarity">
    <text evidence="8">Belongs to the protein kinase superfamily. STE Ser/Thr protein kinase family. MAP kinase kinase subfamily.</text>
</comment>
<keyword evidence="7 13" id="KW-0472">Membrane</keyword>
<keyword evidence="3 13" id="KW-0812">Transmembrane</keyword>
<gene>
    <name evidence="16" type="ORF">PGLA1383_LOCUS37438</name>
</gene>
<evidence type="ECO:0000256" key="14">
    <source>
        <dbReference type="PROSITE-ProRule" id="PRU10141"/>
    </source>
</evidence>
<keyword evidence="4 14" id="KW-0547">Nucleotide-binding</keyword>
<evidence type="ECO:0000259" key="15">
    <source>
        <dbReference type="PROSITE" id="PS50011"/>
    </source>
</evidence>
<comment type="caution">
    <text evidence="16">The sequence shown here is derived from an EMBL/GenBank/DDBJ whole genome shotgun (WGS) entry which is preliminary data.</text>
</comment>
<evidence type="ECO:0000256" key="13">
    <source>
        <dbReference type="PROSITE-ProRule" id="PRU00282"/>
    </source>
</evidence>
<dbReference type="Pfam" id="PF00153">
    <property type="entry name" value="Mito_carr"/>
    <property type="match status" value="2"/>
</dbReference>
<dbReference type="InterPro" id="IPR017441">
    <property type="entry name" value="Protein_kinase_ATP_BS"/>
</dbReference>
<evidence type="ECO:0000256" key="5">
    <source>
        <dbReference type="ARBA" id="ARBA00022777"/>
    </source>
</evidence>
<protein>
    <recommendedName>
        <fullName evidence="9">mitogen-activated protein kinase kinase</fullName>
        <ecNumber evidence="9">2.7.12.2</ecNumber>
    </recommendedName>
</protein>
<evidence type="ECO:0000256" key="10">
    <source>
        <dbReference type="ARBA" id="ARBA00049014"/>
    </source>
</evidence>
<keyword evidence="6 14" id="KW-0067">ATP-binding</keyword>
<feature type="repeat" description="Solcar" evidence="13">
    <location>
        <begin position="17"/>
        <end position="107"/>
    </location>
</feature>
<name>A0A813GAJ2_POLGL</name>
<keyword evidence="17" id="KW-1185">Reference proteome</keyword>
<evidence type="ECO:0000256" key="11">
    <source>
        <dbReference type="ARBA" id="ARBA00049299"/>
    </source>
</evidence>
<evidence type="ECO:0000256" key="8">
    <source>
        <dbReference type="ARBA" id="ARBA00038035"/>
    </source>
</evidence>
<evidence type="ECO:0000256" key="1">
    <source>
        <dbReference type="ARBA" id="ARBA00004141"/>
    </source>
</evidence>
<keyword evidence="2" id="KW-0808">Transferase</keyword>
<feature type="domain" description="Protein kinase" evidence="15">
    <location>
        <begin position="218"/>
        <end position="481"/>
    </location>
</feature>
<dbReference type="OrthoDB" id="434783at2759"/>
<evidence type="ECO:0000256" key="12">
    <source>
        <dbReference type="ARBA" id="ARBA00051693"/>
    </source>
</evidence>
<dbReference type="PANTHER" id="PTHR48013">
    <property type="entry name" value="DUAL SPECIFICITY MITOGEN-ACTIVATED PROTEIN KINASE KINASE 5-RELATED"/>
    <property type="match status" value="1"/>
</dbReference>
<dbReference type="EMBL" id="CAJNNV010027243">
    <property type="protein sequence ID" value="CAE8619859.1"/>
    <property type="molecule type" value="Genomic_DNA"/>
</dbReference>
<dbReference type="EC" id="2.7.12.2" evidence="9"/>
<dbReference type="Pfam" id="PF00069">
    <property type="entry name" value="Pkinase"/>
    <property type="match status" value="1"/>
</dbReference>
<feature type="non-terminal residue" evidence="16">
    <location>
        <position position="1"/>
    </location>
</feature>
<dbReference type="GO" id="GO:0005524">
    <property type="term" value="F:ATP binding"/>
    <property type="evidence" value="ECO:0007669"/>
    <property type="project" value="UniProtKB-UniRule"/>
</dbReference>
<keyword evidence="5" id="KW-0418">Kinase</keyword>
<reference evidence="16" key="1">
    <citation type="submission" date="2021-02" db="EMBL/GenBank/DDBJ databases">
        <authorList>
            <person name="Dougan E. K."/>
            <person name="Rhodes N."/>
            <person name="Thang M."/>
            <person name="Chan C."/>
        </authorList>
    </citation>
    <scope>NUCLEOTIDE SEQUENCE</scope>
</reference>
<dbReference type="Gene3D" id="1.50.40.10">
    <property type="entry name" value="Mitochondrial carrier domain"/>
    <property type="match status" value="1"/>
</dbReference>
<dbReference type="PANTHER" id="PTHR48013:SF9">
    <property type="entry name" value="DUAL SPECIFICITY MITOGEN-ACTIVATED PROTEIN KINASE KINASE 5"/>
    <property type="match status" value="1"/>
</dbReference>
<dbReference type="Gene3D" id="1.10.510.10">
    <property type="entry name" value="Transferase(Phosphotransferase) domain 1"/>
    <property type="match status" value="1"/>
</dbReference>
<dbReference type="PROSITE" id="PS50920">
    <property type="entry name" value="SOLCAR"/>
    <property type="match status" value="1"/>
</dbReference>
<evidence type="ECO:0000256" key="6">
    <source>
        <dbReference type="ARBA" id="ARBA00022840"/>
    </source>
</evidence>
<sequence length="545" mass="59367">MAASASSSSSTGVGKKPPAYASFFSAGVAAVTELCIMQPLDVVKTRLHLQGAGVRTGDNFQGTAAAIRGIHGSEGLRGLWRGFVPGLCVVIPRRGFKFVFYEKFIGLVWKGDKAKAPFAQSMMAGGMAGGAEAFIITPLECIKIAMQSEKASGAQATGTVAFGLAMARTGGLSSLSPLPLRVSPLAQRLFYLSHGVWSLIAGGGLRSAAGMRPFYEAFELQDVIGNGKYGEVYASVERASRENFAVRVIKPHESEFSLKDLWKEGTLWRSLGPCTYIVQWFTIRKEGDTVFVLMEKCSFTLIDKLQMPAGFSPQKISKYFTMMLRAISWVHSAKIVHGNIKASNFLCAGEGDNTIKLTDFREAKALPQKGMLKGELGSASYMSPEMLMGTGYGLKTDVWSFGVMSYALLFGEFPYGANEKSSSMIKETIISQRTEPRFVHVPSGERSGDFLGPAARFCRVLLRRSQDMRCSANEALSLCFIGGQDSVLELENKVTAMRPPTSSGTMFQSILYTSHDSERSLFSQRLQNKELCQVPIAKSEMEPNL</sequence>
<organism evidence="16 17">
    <name type="scientific">Polarella glacialis</name>
    <name type="common">Dinoflagellate</name>
    <dbReference type="NCBI Taxonomy" id="89957"/>
    <lineage>
        <taxon>Eukaryota</taxon>
        <taxon>Sar</taxon>
        <taxon>Alveolata</taxon>
        <taxon>Dinophyceae</taxon>
        <taxon>Suessiales</taxon>
        <taxon>Suessiaceae</taxon>
        <taxon>Polarella</taxon>
    </lineage>
</organism>
<comment type="subcellular location">
    <subcellularLocation>
        <location evidence="1">Membrane</location>
        <topology evidence="1">Multi-pass membrane protein</topology>
    </subcellularLocation>
</comment>
<dbReference type="PROSITE" id="PS50011">
    <property type="entry name" value="PROTEIN_KINASE_DOM"/>
    <property type="match status" value="1"/>
</dbReference>
<dbReference type="SUPFAM" id="SSF103506">
    <property type="entry name" value="Mitochondrial carrier"/>
    <property type="match status" value="1"/>
</dbReference>
<dbReference type="InterPro" id="IPR011009">
    <property type="entry name" value="Kinase-like_dom_sf"/>
</dbReference>
<evidence type="ECO:0000256" key="4">
    <source>
        <dbReference type="ARBA" id="ARBA00022741"/>
    </source>
</evidence>
<feature type="binding site" evidence="14">
    <location>
        <position position="250"/>
    </location>
    <ligand>
        <name>ATP</name>
        <dbReference type="ChEBI" id="CHEBI:30616"/>
    </ligand>
</feature>
<dbReference type="GO" id="GO:0004708">
    <property type="term" value="F:MAP kinase kinase activity"/>
    <property type="evidence" value="ECO:0007669"/>
    <property type="project" value="UniProtKB-EC"/>
</dbReference>
<accession>A0A813GAJ2</accession>
<evidence type="ECO:0000256" key="3">
    <source>
        <dbReference type="ARBA" id="ARBA00022692"/>
    </source>
</evidence>
<dbReference type="Gene3D" id="3.30.200.20">
    <property type="entry name" value="Phosphorylase Kinase, domain 1"/>
    <property type="match status" value="1"/>
</dbReference>
<dbReference type="GO" id="GO:0016020">
    <property type="term" value="C:membrane"/>
    <property type="evidence" value="ECO:0007669"/>
    <property type="project" value="UniProtKB-SubCell"/>
</dbReference>
<dbReference type="InterPro" id="IPR000719">
    <property type="entry name" value="Prot_kinase_dom"/>
</dbReference>
<comment type="catalytic activity">
    <reaction evidence="12">
        <text>L-tyrosyl-[protein] + ATP = O-phospho-L-tyrosyl-[protein] + ADP + H(+)</text>
        <dbReference type="Rhea" id="RHEA:10596"/>
        <dbReference type="Rhea" id="RHEA-COMP:10136"/>
        <dbReference type="Rhea" id="RHEA-COMP:20101"/>
        <dbReference type="ChEBI" id="CHEBI:15378"/>
        <dbReference type="ChEBI" id="CHEBI:30616"/>
        <dbReference type="ChEBI" id="CHEBI:46858"/>
        <dbReference type="ChEBI" id="CHEBI:61978"/>
        <dbReference type="ChEBI" id="CHEBI:456216"/>
        <dbReference type="EC" id="2.7.12.2"/>
    </reaction>
</comment>
<dbReference type="PROSITE" id="PS00107">
    <property type="entry name" value="PROTEIN_KINASE_ATP"/>
    <property type="match status" value="1"/>
</dbReference>
<evidence type="ECO:0000256" key="7">
    <source>
        <dbReference type="ARBA" id="ARBA00023136"/>
    </source>
</evidence>
<evidence type="ECO:0000256" key="9">
    <source>
        <dbReference type="ARBA" id="ARBA00038999"/>
    </source>
</evidence>
<dbReference type="InterPro" id="IPR023395">
    <property type="entry name" value="MCP_dom_sf"/>
</dbReference>
<evidence type="ECO:0000313" key="17">
    <source>
        <dbReference type="Proteomes" id="UP000654075"/>
    </source>
</evidence>
<evidence type="ECO:0000256" key="2">
    <source>
        <dbReference type="ARBA" id="ARBA00022679"/>
    </source>
</evidence>
<comment type="catalytic activity">
    <reaction evidence="10">
        <text>L-seryl-[protein] + ATP = O-phospho-L-seryl-[protein] + ADP + H(+)</text>
        <dbReference type="Rhea" id="RHEA:17989"/>
        <dbReference type="Rhea" id="RHEA-COMP:9863"/>
        <dbReference type="Rhea" id="RHEA-COMP:11604"/>
        <dbReference type="ChEBI" id="CHEBI:15378"/>
        <dbReference type="ChEBI" id="CHEBI:29999"/>
        <dbReference type="ChEBI" id="CHEBI:30616"/>
        <dbReference type="ChEBI" id="CHEBI:83421"/>
        <dbReference type="ChEBI" id="CHEBI:456216"/>
        <dbReference type="EC" id="2.7.12.2"/>
    </reaction>
</comment>
<dbReference type="Proteomes" id="UP000654075">
    <property type="component" value="Unassembled WGS sequence"/>
</dbReference>
<comment type="catalytic activity">
    <reaction evidence="11">
        <text>L-threonyl-[protein] + ATP = O-phospho-L-threonyl-[protein] + ADP + H(+)</text>
        <dbReference type="Rhea" id="RHEA:46608"/>
        <dbReference type="Rhea" id="RHEA-COMP:11060"/>
        <dbReference type="Rhea" id="RHEA-COMP:11605"/>
        <dbReference type="ChEBI" id="CHEBI:15378"/>
        <dbReference type="ChEBI" id="CHEBI:30013"/>
        <dbReference type="ChEBI" id="CHEBI:30616"/>
        <dbReference type="ChEBI" id="CHEBI:61977"/>
        <dbReference type="ChEBI" id="CHEBI:456216"/>
        <dbReference type="EC" id="2.7.12.2"/>
    </reaction>
</comment>
<proteinExistence type="inferred from homology"/>
<dbReference type="InterPro" id="IPR018108">
    <property type="entry name" value="MCP_transmembrane"/>
</dbReference>
<dbReference type="AlphaFoldDB" id="A0A813GAJ2"/>
<evidence type="ECO:0000313" key="16">
    <source>
        <dbReference type="EMBL" id="CAE8619859.1"/>
    </source>
</evidence>
<dbReference type="SUPFAM" id="SSF56112">
    <property type="entry name" value="Protein kinase-like (PK-like)"/>
    <property type="match status" value="1"/>
</dbReference>